<evidence type="ECO:0000313" key="1">
    <source>
        <dbReference type="EMBL" id="QFQ97298.1"/>
    </source>
</evidence>
<name>A0A5P8K3E9_9ACTN</name>
<accession>A0A5P8K3E9</accession>
<dbReference type="Proteomes" id="UP000327294">
    <property type="component" value="Chromosome"/>
</dbReference>
<reference evidence="1 2" key="1">
    <citation type="submission" date="2019-10" db="EMBL/GenBank/DDBJ databases">
        <title>Streptomyces sp. strain GY16 isolated from leaves of Broussonetia papyrifera.</title>
        <authorList>
            <person name="Mo P."/>
        </authorList>
    </citation>
    <scope>NUCLEOTIDE SEQUENCE [LARGE SCALE GENOMIC DNA]</scope>
    <source>
        <strain evidence="1 2">GY16</strain>
    </source>
</reference>
<gene>
    <name evidence="1" type="ORF">F9278_15005</name>
</gene>
<keyword evidence="2" id="KW-1185">Reference proteome</keyword>
<dbReference type="EMBL" id="CP045096">
    <property type="protein sequence ID" value="QFQ97298.1"/>
    <property type="molecule type" value="Genomic_DNA"/>
</dbReference>
<dbReference type="KEGG" id="sphv:F9278_15005"/>
<organism evidence="1 2">
    <name type="scientific">Streptomyces phaeolivaceus</name>
    <dbReference type="NCBI Taxonomy" id="2653200"/>
    <lineage>
        <taxon>Bacteria</taxon>
        <taxon>Bacillati</taxon>
        <taxon>Actinomycetota</taxon>
        <taxon>Actinomycetes</taxon>
        <taxon>Kitasatosporales</taxon>
        <taxon>Streptomycetaceae</taxon>
        <taxon>Streptomyces</taxon>
    </lineage>
</organism>
<protein>
    <submittedName>
        <fullName evidence="1">Uncharacterized protein</fullName>
    </submittedName>
</protein>
<dbReference type="RefSeq" id="WP_152168782.1">
    <property type="nucleotide sequence ID" value="NZ_CP045096.1"/>
</dbReference>
<sequence>MSTTRGLNDTPWYACAHCADLIEAKQWRELQKRSLSLYETRTGLRPSTGLRIHTHETHQQFVQMTTGHRLPPGQGTVIALSLRCSVTSFRSWLSVPSVG</sequence>
<evidence type="ECO:0000313" key="2">
    <source>
        <dbReference type="Proteomes" id="UP000327294"/>
    </source>
</evidence>
<proteinExistence type="predicted"/>
<dbReference type="AlphaFoldDB" id="A0A5P8K3E9"/>